<dbReference type="PANTHER" id="PTHR43557">
    <property type="entry name" value="APOPTOSIS-INDUCING FACTOR 1"/>
    <property type="match status" value="1"/>
</dbReference>
<dbReference type="Pfam" id="PF14759">
    <property type="entry name" value="Reductase_C"/>
    <property type="match status" value="1"/>
</dbReference>
<dbReference type="Pfam" id="PF07992">
    <property type="entry name" value="Pyr_redox_2"/>
    <property type="match status" value="1"/>
</dbReference>
<evidence type="ECO:0000313" key="9">
    <source>
        <dbReference type="Proteomes" id="UP000095210"/>
    </source>
</evidence>
<dbReference type="Gene3D" id="3.50.50.60">
    <property type="entry name" value="FAD/NAD(P)-binding domain"/>
    <property type="match status" value="2"/>
</dbReference>
<reference evidence="9" key="1">
    <citation type="submission" date="2016-03" db="EMBL/GenBank/DDBJ databases">
        <title>Complete genome sequence of the type strain Actinoalloteichus hymeniacidonis DSM 45092.</title>
        <authorList>
            <person name="Schaffert L."/>
            <person name="Albersmeier A."/>
            <person name="Winkler A."/>
            <person name="Kalinowski J."/>
            <person name="Zotchev S."/>
            <person name="Ruckert C."/>
        </authorList>
    </citation>
    <scope>NUCLEOTIDE SEQUENCE [LARGE SCALE GENOMIC DNA]</scope>
    <source>
        <strain evidence="9">HPA177(T) (DSM 45092(T))</strain>
    </source>
</reference>
<dbReference type="PANTHER" id="PTHR43557:SF2">
    <property type="entry name" value="RIESKE DOMAIN-CONTAINING PROTEIN-RELATED"/>
    <property type="match status" value="1"/>
</dbReference>
<accession>A0AAC9HR40</accession>
<dbReference type="InterPro" id="IPR023753">
    <property type="entry name" value="FAD/NAD-binding_dom"/>
</dbReference>
<dbReference type="Proteomes" id="UP000095210">
    <property type="component" value="Chromosome"/>
</dbReference>
<dbReference type="KEGG" id="ahm:TL08_16210"/>
<dbReference type="InterPro" id="IPR028202">
    <property type="entry name" value="Reductase_C"/>
</dbReference>
<feature type="compositionally biased region" description="Low complexity" evidence="5">
    <location>
        <begin position="400"/>
        <end position="421"/>
    </location>
</feature>
<evidence type="ECO:0000256" key="5">
    <source>
        <dbReference type="SAM" id="MobiDB-lite"/>
    </source>
</evidence>
<keyword evidence="2" id="KW-0285">Flavoprotein</keyword>
<keyword evidence="4" id="KW-0560">Oxidoreductase</keyword>
<dbReference type="EMBL" id="CP014859">
    <property type="protein sequence ID" value="AOS64042.1"/>
    <property type="molecule type" value="Genomic_DNA"/>
</dbReference>
<organism evidence="8 9">
    <name type="scientific">Actinoalloteichus hymeniacidonis</name>
    <dbReference type="NCBI Taxonomy" id="340345"/>
    <lineage>
        <taxon>Bacteria</taxon>
        <taxon>Bacillati</taxon>
        <taxon>Actinomycetota</taxon>
        <taxon>Actinomycetes</taxon>
        <taxon>Pseudonocardiales</taxon>
        <taxon>Pseudonocardiaceae</taxon>
        <taxon>Actinoalloteichus</taxon>
    </lineage>
</organism>
<feature type="region of interest" description="Disordered" evidence="5">
    <location>
        <begin position="398"/>
        <end position="421"/>
    </location>
</feature>
<name>A0AAC9HR40_9PSEU</name>
<evidence type="ECO:0000256" key="3">
    <source>
        <dbReference type="ARBA" id="ARBA00022827"/>
    </source>
</evidence>
<protein>
    <submittedName>
        <fullName evidence="8">Pyridine nucleotide-disulfide oxidoreductase/Reductase C-terminal</fullName>
    </submittedName>
</protein>
<keyword evidence="9" id="KW-1185">Reference proteome</keyword>
<evidence type="ECO:0000313" key="8">
    <source>
        <dbReference type="EMBL" id="AOS64042.1"/>
    </source>
</evidence>
<comment type="cofactor">
    <cofactor evidence="1">
        <name>FAD</name>
        <dbReference type="ChEBI" id="CHEBI:57692"/>
    </cofactor>
</comment>
<dbReference type="SUPFAM" id="SSF51905">
    <property type="entry name" value="FAD/NAD(P)-binding domain"/>
    <property type="match status" value="1"/>
</dbReference>
<feature type="domain" description="Reductase C-terminal" evidence="7">
    <location>
        <begin position="334"/>
        <end position="396"/>
    </location>
</feature>
<evidence type="ECO:0000256" key="4">
    <source>
        <dbReference type="ARBA" id="ARBA00023002"/>
    </source>
</evidence>
<evidence type="ECO:0000256" key="1">
    <source>
        <dbReference type="ARBA" id="ARBA00001974"/>
    </source>
</evidence>
<keyword evidence="3" id="KW-0274">FAD</keyword>
<gene>
    <name evidence="8" type="ORF">TL08_16210</name>
</gene>
<evidence type="ECO:0000259" key="7">
    <source>
        <dbReference type="Pfam" id="PF14759"/>
    </source>
</evidence>
<dbReference type="AlphaFoldDB" id="A0AAC9HR40"/>
<feature type="domain" description="FAD/NAD(P)-binding" evidence="6">
    <location>
        <begin position="18"/>
        <end position="315"/>
    </location>
</feature>
<dbReference type="PRINTS" id="PR00368">
    <property type="entry name" value="FADPNR"/>
</dbReference>
<proteinExistence type="predicted"/>
<evidence type="ECO:0000256" key="2">
    <source>
        <dbReference type="ARBA" id="ARBA00022630"/>
    </source>
</evidence>
<dbReference type="InterPro" id="IPR016156">
    <property type="entry name" value="FAD/NAD-linked_Rdtase_dimer_sf"/>
</dbReference>
<dbReference type="PRINTS" id="PR00411">
    <property type="entry name" value="PNDRDTASEI"/>
</dbReference>
<dbReference type="SUPFAM" id="SSF55424">
    <property type="entry name" value="FAD/NAD-linked reductases, dimerisation (C-terminal) domain"/>
    <property type="match status" value="1"/>
</dbReference>
<dbReference type="InterPro" id="IPR036188">
    <property type="entry name" value="FAD/NAD-bd_sf"/>
</dbReference>
<sequence length="421" mass="44102">MPGSRDHAERKVTSSPSDVLIVGASAAGLATAEALRRKGYTGSLTMVGAEPQLPYDRPPLSKQVLAGTWEPERARLRPPEVLEERLAARLVLGDPAIRLDVPTRTVSTSAGLSLTADAVVLATGVRPRPLPNQPDLDGVHLLRTIDDATKLRTGLQNCSRLVVVGDGVLGAEVAATARTQGVDVTMVGPQPAPLAAQLGGLVAGLLGDLHRERGVTLRPGAAVTGFASTENRVTGVRLATGETIPADVVVVALGAIPNTEWLDGSGIPVDNGVVCDAHCRAAAGVYAAGDVARWHHDDLDTALRLENRTNATEQAMVVADNILGNPRRYTPVPYFWTDQFDAKLQIHGLPGTGTEVSVVDGDPTEGRFAAVYRRAGDPVGVLGWNMPKQARELRRRLLGEPRAAGTAPAAPAPLATADSSS</sequence>
<dbReference type="Gene3D" id="3.30.390.30">
    <property type="match status" value="1"/>
</dbReference>
<dbReference type="InterPro" id="IPR050446">
    <property type="entry name" value="FAD-oxidoreductase/Apoptosis"/>
</dbReference>
<dbReference type="GO" id="GO:0005737">
    <property type="term" value="C:cytoplasm"/>
    <property type="evidence" value="ECO:0007669"/>
    <property type="project" value="TreeGrafter"/>
</dbReference>
<dbReference type="GO" id="GO:0016651">
    <property type="term" value="F:oxidoreductase activity, acting on NAD(P)H"/>
    <property type="evidence" value="ECO:0007669"/>
    <property type="project" value="TreeGrafter"/>
</dbReference>
<evidence type="ECO:0000259" key="6">
    <source>
        <dbReference type="Pfam" id="PF07992"/>
    </source>
</evidence>